<evidence type="ECO:0000313" key="2">
    <source>
        <dbReference type="EMBL" id="ABF91963.1"/>
    </source>
</evidence>
<organism evidence="2 3">
    <name type="scientific">Myxococcus xanthus (strain DK1622)</name>
    <dbReference type="NCBI Taxonomy" id="246197"/>
    <lineage>
        <taxon>Bacteria</taxon>
        <taxon>Pseudomonadati</taxon>
        <taxon>Myxococcota</taxon>
        <taxon>Myxococcia</taxon>
        <taxon>Myxococcales</taxon>
        <taxon>Cystobacterineae</taxon>
        <taxon>Myxococcaceae</taxon>
        <taxon>Myxococcus</taxon>
    </lineage>
</organism>
<dbReference type="Proteomes" id="UP000002402">
    <property type="component" value="Chromosome"/>
</dbReference>
<feature type="region of interest" description="Disordered" evidence="1">
    <location>
        <begin position="30"/>
        <end position="100"/>
    </location>
</feature>
<dbReference type="eggNOG" id="ENOG503299M">
    <property type="taxonomic scope" value="Bacteria"/>
</dbReference>
<protein>
    <submittedName>
        <fullName evidence="2">Uncharacterized protein</fullName>
    </submittedName>
</protein>
<feature type="compositionally biased region" description="Basic and acidic residues" evidence="1">
    <location>
        <begin position="69"/>
        <end position="80"/>
    </location>
</feature>
<dbReference type="STRING" id="246197.MXAN_5354"/>
<feature type="compositionally biased region" description="Low complexity" evidence="1">
    <location>
        <begin position="84"/>
        <end position="93"/>
    </location>
</feature>
<reference evidence="2 3" key="1">
    <citation type="journal article" date="2006" name="Proc. Natl. Acad. Sci. U.S.A.">
        <title>Evolution of sensory complexity recorded in a myxobacterial genome.</title>
        <authorList>
            <person name="Goldman B.S."/>
            <person name="Nierman W.C."/>
            <person name="Kaiser D."/>
            <person name="Slater S.C."/>
            <person name="Durkin A.S."/>
            <person name="Eisen J.A."/>
            <person name="Ronning C.M."/>
            <person name="Barbazuk W.B."/>
            <person name="Blanchard M."/>
            <person name="Field C."/>
            <person name="Halling C."/>
            <person name="Hinkle G."/>
            <person name="Iartchuk O."/>
            <person name="Kim H.S."/>
            <person name="Mackenzie C."/>
            <person name="Madupu R."/>
            <person name="Miller N."/>
            <person name="Shvartsbeyn A."/>
            <person name="Sullivan S.A."/>
            <person name="Vaudin M."/>
            <person name="Wiegand R."/>
            <person name="Kaplan H.B."/>
        </authorList>
    </citation>
    <scope>NUCLEOTIDE SEQUENCE [LARGE SCALE GENOMIC DNA]</scope>
    <source>
        <strain evidence="3">DK1622</strain>
    </source>
</reference>
<dbReference type="EnsemblBacteria" id="ABF91963">
    <property type="protein sequence ID" value="ABF91963"/>
    <property type="gene ID" value="MXAN_5354"/>
</dbReference>
<evidence type="ECO:0000313" key="3">
    <source>
        <dbReference type="Proteomes" id="UP000002402"/>
    </source>
</evidence>
<dbReference type="EMBL" id="CP000113">
    <property type="protein sequence ID" value="ABF91963.1"/>
    <property type="molecule type" value="Genomic_DNA"/>
</dbReference>
<keyword evidence="3" id="KW-1185">Reference proteome</keyword>
<proteinExistence type="predicted"/>
<dbReference type="HOGENOM" id="CLU_106680_0_0_7"/>
<name>Q1D1G9_MYXXD</name>
<sequence>MAMKLLRFALLGLVVALAFSAGVWFSSGSVTPQGPSGEAAVQASAPAARPAPRPSESPKREASVTAPKAAREAAVLRRLPEPASPASAEPGSGHDTAPEERPLAFAPELPEPFTPKGFERVAFRAANECGMGLDVVAVDCSEFPCIAWTQAKDDTVKHFSMSGCGPWEEAFQHRTMVVASGKSEDGGPGARYLAWMPLPVDPELNRIAMRRARERTDGMKEALGLR</sequence>
<evidence type="ECO:0000256" key="1">
    <source>
        <dbReference type="SAM" id="MobiDB-lite"/>
    </source>
</evidence>
<accession>Q1D1G9</accession>
<feature type="compositionally biased region" description="Low complexity" evidence="1">
    <location>
        <begin position="38"/>
        <end position="48"/>
    </location>
</feature>
<dbReference type="AlphaFoldDB" id="Q1D1G9"/>
<gene>
    <name evidence="2" type="ordered locus">MXAN_5354</name>
</gene>
<dbReference type="KEGG" id="mxa:MXAN_5354"/>